<dbReference type="Gene3D" id="3.30.50.10">
    <property type="entry name" value="Erythroid Transcription Factor GATA-1, subunit A"/>
    <property type="match status" value="2"/>
</dbReference>
<dbReference type="GO" id="GO:0000981">
    <property type="term" value="F:DNA-binding transcription factor activity, RNA polymerase II-specific"/>
    <property type="evidence" value="ECO:0007669"/>
    <property type="project" value="TreeGrafter"/>
</dbReference>
<feature type="domain" description="GATA-type" evidence="8">
    <location>
        <begin position="80"/>
        <end position="128"/>
    </location>
</feature>
<organism evidence="9 10">
    <name type="scientific">Apophysomyces ossiformis</name>
    <dbReference type="NCBI Taxonomy" id="679940"/>
    <lineage>
        <taxon>Eukaryota</taxon>
        <taxon>Fungi</taxon>
        <taxon>Fungi incertae sedis</taxon>
        <taxon>Mucoromycota</taxon>
        <taxon>Mucoromycotina</taxon>
        <taxon>Mucoromycetes</taxon>
        <taxon>Mucorales</taxon>
        <taxon>Mucorineae</taxon>
        <taxon>Mucoraceae</taxon>
        <taxon>Apophysomyces</taxon>
    </lineage>
</organism>
<dbReference type="EMBL" id="JABAYA010000029">
    <property type="protein sequence ID" value="KAF7729039.1"/>
    <property type="molecule type" value="Genomic_DNA"/>
</dbReference>
<sequence>MTVKSPSYNKPSAACSVDALHKCPTSDHSPKAGNHYLVQAQETGTEPRHVSAASANIHLVEPCSSSAANPAIGSLANTPSCSNCGTTRTPLWRRSPSGQVICNACGLYLKARNTARPRWLKRPVKKQLCVPSNKVRPTLASLTPLKPRDIPPMDLSEPVCFNCQTTSTPLWRRDNEDHTICNACGLYYKLHRMHRPIMMKRLMPKVRNRVTPQPSNSPLSPLAPPTVEPETASMFQPAPPMKSSSSNIAALLNPAPTSPTNPTVLPPIRSWIGHQGLEDQRRQLQCDVSHLTSMINLLDHIMHVDNKVMHEIPLAT</sequence>
<dbReference type="GO" id="GO:0045944">
    <property type="term" value="P:positive regulation of transcription by RNA polymerase II"/>
    <property type="evidence" value="ECO:0007669"/>
    <property type="project" value="TreeGrafter"/>
</dbReference>
<evidence type="ECO:0000256" key="5">
    <source>
        <dbReference type="ARBA" id="ARBA00023242"/>
    </source>
</evidence>
<evidence type="ECO:0000313" key="10">
    <source>
        <dbReference type="Proteomes" id="UP000605846"/>
    </source>
</evidence>
<dbReference type="GO" id="GO:0000978">
    <property type="term" value="F:RNA polymerase II cis-regulatory region sequence-specific DNA binding"/>
    <property type="evidence" value="ECO:0007669"/>
    <property type="project" value="TreeGrafter"/>
</dbReference>
<dbReference type="PROSITE" id="PS50114">
    <property type="entry name" value="GATA_ZN_FINGER_2"/>
    <property type="match status" value="2"/>
</dbReference>
<keyword evidence="2" id="KW-0479">Metal-binding</keyword>
<evidence type="ECO:0000256" key="1">
    <source>
        <dbReference type="ARBA" id="ARBA00004123"/>
    </source>
</evidence>
<keyword evidence="3 6" id="KW-0863">Zinc-finger</keyword>
<evidence type="ECO:0000256" key="4">
    <source>
        <dbReference type="ARBA" id="ARBA00022833"/>
    </source>
</evidence>
<keyword evidence="5" id="KW-0539">Nucleus</keyword>
<keyword evidence="10" id="KW-1185">Reference proteome</keyword>
<evidence type="ECO:0000313" key="9">
    <source>
        <dbReference type="EMBL" id="KAF7729039.1"/>
    </source>
</evidence>
<comment type="caution">
    <text evidence="9">The sequence shown here is derived from an EMBL/GenBank/DDBJ whole genome shotgun (WGS) entry which is preliminary data.</text>
</comment>
<dbReference type="InterPro" id="IPR039355">
    <property type="entry name" value="Transcription_factor_GATA"/>
</dbReference>
<feature type="domain" description="GATA-type" evidence="8">
    <location>
        <begin position="160"/>
        <end position="207"/>
    </location>
</feature>
<evidence type="ECO:0000256" key="7">
    <source>
        <dbReference type="SAM" id="MobiDB-lite"/>
    </source>
</evidence>
<dbReference type="InterPro" id="IPR013088">
    <property type="entry name" value="Znf_NHR/GATA"/>
</dbReference>
<dbReference type="GO" id="GO:0008270">
    <property type="term" value="F:zinc ion binding"/>
    <property type="evidence" value="ECO:0007669"/>
    <property type="project" value="UniProtKB-KW"/>
</dbReference>
<gene>
    <name evidence="9" type="primary">CIR1_5</name>
    <name evidence="9" type="ORF">EC973_005070</name>
</gene>
<proteinExistence type="predicted"/>
<evidence type="ECO:0000256" key="6">
    <source>
        <dbReference type="PROSITE-ProRule" id="PRU00094"/>
    </source>
</evidence>
<keyword evidence="4" id="KW-0862">Zinc</keyword>
<dbReference type="SUPFAM" id="SSF57716">
    <property type="entry name" value="Glucocorticoid receptor-like (DNA-binding domain)"/>
    <property type="match status" value="2"/>
</dbReference>
<dbReference type="PANTHER" id="PTHR10071">
    <property type="entry name" value="TRANSCRIPTION FACTOR GATA FAMILY MEMBER"/>
    <property type="match status" value="1"/>
</dbReference>
<dbReference type="GO" id="GO:0005634">
    <property type="term" value="C:nucleus"/>
    <property type="evidence" value="ECO:0007669"/>
    <property type="project" value="UniProtKB-SubCell"/>
</dbReference>
<dbReference type="AlphaFoldDB" id="A0A8H7ET03"/>
<dbReference type="InterPro" id="IPR000679">
    <property type="entry name" value="Znf_GATA"/>
</dbReference>
<dbReference type="PANTHER" id="PTHR10071:SF281">
    <property type="entry name" value="BOX A-BINDING FACTOR-RELATED"/>
    <property type="match status" value="1"/>
</dbReference>
<evidence type="ECO:0000259" key="8">
    <source>
        <dbReference type="PROSITE" id="PS50114"/>
    </source>
</evidence>
<feature type="region of interest" description="Disordered" evidence="7">
    <location>
        <begin position="209"/>
        <end position="251"/>
    </location>
</feature>
<dbReference type="Proteomes" id="UP000605846">
    <property type="component" value="Unassembled WGS sequence"/>
</dbReference>
<accession>A0A8H7ET03</accession>
<dbReference type="CDD" id="cd00202">
    <property type="entry name" value="ZnF_GATA"/>
    <property type="match status" value="2"/>
</dbReference>
<dbReference type="PROSITE" id="PS00344">
    <property type="entry name" value="GATA_ZN_FINGER_1"/>
    <property type="match status" value="1"/>
</dbReference>
<dbReference type="SMART" id="SM00401">
    <property type="entry name" value="ZnF_GATA"/>
    <property type="match status" value="2"/>
</dbReference>
<evidence type="ECO:0000256" key="3">
    <source>
        <dbReference type="ARBA" id="ARBA00022771"/>
    </source>
</evidence>
<evidence type="ECO:0000256" key="2">
    <source>
        <dbReference type="ARBA" id="ARBA00022723"/>
    </source>
</evidence>
<dbReference type="OrthoDB" id="515401at2759"/>
<protein>
    <submittedName>
        <fullName evidence="9">Putative electron transfer flavoprotein subunit</fullName>
    </submittedName>
</protein>
<dbReference type="GO" id="GO:0000122">
    <property type="term" value="P:negative regulation of transcription by RNA polymerase II"/>
    <property type="evidence" value="ECO:0007669"/>
    <property type="project" value="TreeGrafter"/>
</dbReference>
<dbReference type="PRINTS" id="PR00619">
    <property type="entry name" value="GATAZNFINGER"/>
</dbReference>
<name>A0A8H7ET03_9FUNG</name>
<dbReference type="Pfam" id="PF00320">
    <property type="entry name" value="GATA"/>
    <property type="match status" value="2"/>
</dbReference>
<comment type="subcellular location">
    <subcellularLocation>
        <location evidence="1">Nucleus</location>
    </subcellularLocation>
</comment>
<reference evidence="9" key="1">
    <citation type="submission" date="2020-01" db="EMBL/GenBank/DDBJ databases">
        <title>Genome Sequencing of Three Apophysomyces-Like Fungal Strains Confirms a Novel Fungal Genus in the Mucoromycota with divergent Burkholderia-like Endosymbiotic Bacteria.</title>
        <authorList>
            <person name="Stajich J.E."/>
            <person name="Macias A.M."/>
            <person name="Carter-House D."/>
            <person name="Lovett B."/>
            <person name="Kasson L.R."/>
            <person name="Berry K."/>
            <person name="Grigoriev I."/>
            <person name="Chang Y."/>
            <person name="Spatafora J."/>
            <person name="Kasson M.T."/>
        </authorList>
    </citation>
    <scope>NUCLEOTIDE SEQUENCE</scope>
    <source>
        <strain evidence="9">NRRL A-21654</strain>
    </source>
</reference>